<reference evidence="4 5" key="1">
    <citation type="submission" date="2016-10" db="EMBL/GenBank/DDBJ databases">
        <authorList>
            <person name="de Groot N.N."/>
        </authorList>
    </citation>
    <scope>NUCLEOTIDE SEQUENCE [LARGE SCALE GENOMIC DNA]</scope>
    <source>
        <strain evidence="4 5">CGMCC 1.10076</strain>
    </source>
</reference>
<dbReference type="EMBL" id="FNEZ01000001">
    <property type="protein sequence ID" value="SDJ22969.1"/>
    <property type="molecule type" value="Genomic_DNA"/>
</dbReference>
<evidence type="ECO:0000256" key="1">
    <source>
        <dbReference type="ARBA" id="ARBA00004613"/>
    </source>
</evidence>
<evidence type="ECO:0000259" key="3">
    <source>
        <dbReference type="PROSITE" id="PS51677"/>
    </source>
</evidence>
<dbReference type="Pfam" id="PF01522">
    <property type="entry name" value="Polysacc_deac_1"/>
    <property type="match status" value="2"/>
</dbReference>
<accession>A0A1G8S182</accession>
<keyword evidence="2" id="KW-0732">Signal</keyword>
<comment type="subcellular location">
    <subcellularLocation>
        <location evidence="1">Secreted</location>
    </subcellularLocation>
</comment>
<dbReference type="GO" id="GO:0005576">
    <property type="term" value="C:extracellular region"/>
    <property type="evidence" value="ECO:0007669"/>
    <property type="project" value="UniProtKB-SubCell"/>
</dbReference>
<dbReference type="AlphaFoldDB" id="A0A1G8S182"/>
<dbReference type="GO" id="GO:0005975">
    <property type="term" value="P:carbohydrate metabolic process"/>
    <property type="evidence" value="ECO:0007669"/>
    <property type="project" value="InterPro"/>
</dbReference>
<dbReference type="Proteomes" id="UP000199580">
    <property type="component" value="Unassembled WGS sequence"/>
</dbReference>
<dbReference type="CDD" id="cd10918">
    <property type="entry name" value="CE4_NodB_like_5s_6s"/>
    <property type="match status" value="1"/>
</dbReference>
<organism evidence="4 5">
    <name type="scientific">Flavobacterium noncentrifugens</name>
    <dbReference type="NCBI Taxonomy" id="1128970"/>
    <lineage>
        <taxon>Bacteria</taxon>
        <taxon>Pseudomonadati</taxon>
        <taxon>Bacteroidota</taxon>
        <taxon>Flavobacteriia</taxon>
        <taxon>Flavobacteriales</taxon>
        <taxon>Flavobacteriaceae</taxon>
        <taxon>Flavobacterium</taxon>
    </lineage>
</organism>
<dbReference type="OrthoDB" id="1446101at2"/>
<dbReference type="SUPFAM" id="SSF88713">
    <property type="entry name" value="Glycoside hydrolase/deacetylase"/>
    <property type="match status" value="1"/>
</dbReference>
<dbReference type="STRING" id="1128970.SAMN04487935_0367"/>
<dbReference type="PANTHER" id="PTHR34216:SF3">
    <property type="entry name" value="POLY-BETA-1,6-N-ACETYL-D-GLUCOSAMINE N-DEACETYLASE"/>
    <property type="match status" value="1"/>
</dbReference>
<sequence>MGIIKNTLYHISNKRLLPLFKNQFLFPYYHIVRDNKVAHIENLYPYKNTIQFKNDLEVLLKNYTPINPDDLIQHKSQKNTFLISFDDGLEEIYSVVYPILKEKGLSAIFFINPVYVDNNIGLYKHYISIIISHLKQRNFDKNLLDKISKIFYINYETTGDFISKFKNIPYSERNKINDIFHILNFDIEAYLKEQKPYVSKVQIQEMMNDGFFFGGHTMTHPPLNKLSVEEQKTEIIGSIEWLKLNFGISYSLFAFPFSDKNISRKLLNELFQYDQNILLFGNSGLKKDIDNRIIQRVSFENPTKQIQKHIVTENLYKCFNQITGKYQIKRK</sequence>
<name>A0A1G8S182_9FLAO</name>
<dbReference type="PANTHER" id="PTHR34216">
    <property type="match status" value="1"/>
</dbReference>
<protein>
    <submittedName>
        <fullName evidence="4">Polysaccharide deacetylase</fullName>
    </submittedName>
</protein>
<dbReference type="Gene3D" id="3.20.20.370">
    <property type="entry name" value="Glycoside hydrolase/deacetylase"/>
    <property type="match status" value="1"/>
</dbReference>
<dbReference type="InterPro" id="IPR002509">
    <property type="entry name" value="NODB_dom"/>
</dbReference>
<evidence type="ECO:0000256" key="2">
    <source>
        <dbReference type="ARBA" id="ARBA00022729"/>
    </source>
</evidence>
<evidence type="ECO:0000313" key="5">
    <source>
        <dbReference type="Proteomes" id="UP000199580"/>
    </source>
</evidence>
<dbReference type="RefSeq" id="WP_091391579.1">
    <property type="nucleotide sequence ID" value="NZ_BKAI01000001.1"/>
</dbReference>
<dbReference type="GO" id="GO:0016810">
    <property type="term" value="F:hydrolase activity, acting on carbon-nitrogen (but not peptide) bonds"/>
    <property type="evidence" value="ECO:0007669"/>
    <property type="project" value="InterPro"/>
</dbReference>
<evidence type="ECO:0000313" key="4">
    <source>
        <dbReference type="EMBL" id="SDJ22969.1"/>
    </source>
</evidence>
<gene>
    <name evidence="4" type="ORF">SAMN04487935_0367</name>
</gene>
<dbReference type="InterPro" id="IPR011330">
    <property type="entry name" value="Glyco_hydro/deAcase_b/a-brl"/>
</dbReference>
<keyword evidence="5" id="KW-1185">Reference proteome</keyword>
<proteinExistence type="predicted"/>
<feature type="domain" description="NodB homology" evidence="3">
    <location>
        <begin position="79"/>
        <end position="331"/>
    </location>
</feature>
<dbReference type="PROSITE" id="PS51677">
    <property type="entry name" value="NODB"/>
    <property type="match status" value="1"/>
</dbReference>
<dbReference type="InterPro" id="IPR051398">
    <property type="entry name" value="Polysacch_Deacetylase"/>
</dbReference>